<sequence length="77" mass="8672">MKCQSDYGPPEDVLMQSDECIEPWWESEAEPPQSMVPEAPKSPAETIIEHEALRRGLVKVDENGEPCMSCPDQEENP</sequence>
<name>I4C6Y0_DESTA</name>
<keyword evidence="2" id="KW-1185">Reference proteome</keyword>
<dbReference type="RefSeq" id="WP_014810462.1">
    <property type="nucleotide sequence ID" value="NC_018025.1"/>
</dbReference>
<accession>I4C6Y0</accession>
<evidence type="ECO:0000313" key="1">
    <source>
        <dbReference type="EMBL" id="AFM25321.1"/>
    </source>
</evidence>
<gene>
    <name evidence="1" type="ordered locus">Desti_2642</name>
</gene>
<reference evidence="2" key="1">
    <citation type="submission" date="2012-06" db="EMBL/GenBank/DDBJ databases">
        <title>Complete sequence of chromosome of Desulfomonile tiedjei DSM 6799.</title>
        <authorList>
            <person name="Lucas S."/>
            <person name="Copeland A."/>
            <person name="Lapidus A."/>
            <person name="Glavina del Rio T."/>
            <person name="Dalin E."/>
            <person name="Tice H."/>
            <person name="Bruce D."/>
            <person name="Goodwin L."/>
            <person name="Pitluck S."/>
            <person name="Peters L."/>
            <person name="Ovchinnikova G."/>
            <person name="Zeytun A."/>
            <person name="Lu M."/>
            <person name="Kyrpides N."/>
            <person name="Mavromatis K."/>
            <person name="Ivanova N."/>
            <person name="Brettin T."/>
            <person name="Detter J.C."/>
            <person name="Han C."/>
            <person name="Larimer F."/>
            <person name="Land M."/>
            <person name="Hauser L."/>
            <person name="Markowitz V."/>
            <person name="Cheng J.-F."/>
            <person name="Hugenholtz P."/>
            <person name="Woyke T."/>
            <person name="Wu D."/>
            <person name="Spring S."/>
            <person name="Schroeder M."/>
            <person name="Brambilla E."/>
            <person name="Klenk H.-P."/>
            <person name="Eisen J.A."/>
        </authorList>
    </citation>
    <scope>NUCLEOTIDE SEQUENCE [LARGE SCALE GENOMIC DNA]</scope>
    <source>
        <strain evidence="2">ATCC 49306 / DSM 6799 / DCB-1</strain>
    </source>
</reference>
<organism evidence="1 2">
    <name type="scientific">Desulfomonile tiedjei (strain ATCC 49306 / DSM 6799 / DCB-1)</name>
    <dbReference type="NCBI Taxonomy" id="706587"/>
    <lineage>
        <taxon>Bacteria</taxon>
        <taxon>Pseudomonadati</taxon>
        <taxon>Thermodesulfobacteriota</taxon>
        <taxon>Desulfomonilia</taxon>
        <taxon>Desulfomonilales</taxon>
        <taxon>Desulfomonilaceae</taxon>
        <taxon>Desulfomonile</taxon>
    </lineage>
</organism>
<dbReference type="KEGG" id="dti:Desti_2642"/>
<dbReference type="AlphaFoldDB" id="I4C6Y0"/>
<protein>
    <submittedName>
        <fullName evidence="1">Uncharacterized protein</fullName>
    </submittedName>
</protein>
<dbReference type="STRING" id="706587.Desti_2642"/>
<dbReference type="EMBL" id="CP003360">
    <property type="protein sequence ID" value="AFM25321.1"/>
    <property type="molecule type" value="Genomic_DNA"/>
</dbReference>
<proteinExistence type="predicted"/>
<evidence type="ECO:0000313" key="2">
    <source>
        <dbReference type="Proteomes" id="UP000006055"/>
    </source>
</evidence>
<dbReference type="HOGENOM" id="CLU_2632375_0_0_7"/>
<dbReference type="Proteomes" id="UP000006055">
    <property type="component" value="Chromosome"/>
</dbReference>